<dbReference type="Pfam" id="PF06289">
    <property type="entry name" value="FlbD"/>
    <property type="match status" value="1"/>
</dbReference>
<dbReference type="AlphaFoldDB" id="A0A645EBG2"/>
<proteinExistence type="predicted"/>
<protein>
    <recommendedName>
        <fullName evidence="2">Flagellar protein FlbD</fullName>
    </recommendedName>
</protein>
<accession>A0A645EBG2</accession>
<organism evidence="1">
    <name type="scientific">bioreactor metagenome</name>
    <dbReference type="NCBI Taxonomy" id="1076179"/>
    <lineage>
        <taxon>unclassified sequences</taxon>
        <taxon>metagenomes</taxon>
        <taxon>ecological metagenomes</taxon>
    </lineage>
</organism>
<name>A0A645EBG2_9ZZZZ</name>
<dbReference type="PANTHER" id="PTHR39185:SF1">
    <property type="entry name" value="SWARMING MOTILITY PROTEIN SWRD"/>
    <property type="match status" value="1"/>
</dbReference>
<evidence type="ECO:0000313" key="1">
    <source>
        <dbReference type="EMBL" id="MPM98671.1"/>
    </source>
</evidence>
<dbReference type="PANTHER" id="PTHR39185">
    <property type="entry name" value="SWARMING MOTILITY PROTEIN SWRD"/>
    <property type="match status" value="1"/>
</dbReference>
<reference evidence="1" key="1">
    <citation type="submission" date="2019-08" db="EMBL/GenBank/DDBJ databases">
        <authorList>
            <person name="Kucharzyk K."/>
            <person name="Murdoch R.W."/>
            <person name="Higgins S."/>
            <person name="Loffler F."/>
        </authorList>
    </citation>
    <scope>NUCLEOTIDE SEQUENCE</scope>
</reference>
<dbReference type="InterPro" id="IPR009384">
    <property type="entry name" value="SwrD-like"/>
</dbReference>
<evidence type="ECO:0008006" key="2">
    <source>
        <dbReference type="Google" id="ProtNLM"/>
    </source>
</evidence>
<dbReference type="EMBL" id="VSSQ01044810">
    <property type="protein sequence ID" value="MPM98671.1"/>
    <property type="molecule type" value="Genomic_DNA"/>
</dbReference>
<gene>
    <name evidence="1" type="ORF">SDC9_145859</name>
</gene>
<comment type="caution">
    <text evidence="1">The sequence shown here is derived from an EMBL/GenBank/DDBJ whole genome shotgun (WGS) entry which is preliminary data.</text>
</comment>
<sequence>MIKLTRLNGVEFLLNQTQIQIIESIPESKVVLENKDYYLVKETFDEIIDKITEFNAKVADKESYLKAKRRLAEMAKLDDNR</sequence>